<gene>
    <name evidence="2" type="ORF">SSFG_06925</name>
</gene>
<feature type="region of interest" description="Disordered" evidence="1">
    <location>
        <begin position="135"/>
        <end position="167"/>
    </location>
</feature>
<protein>
    <submittedName>
        <fullName evidence="2">Predicted protein</fullName>
    </submittedName>
</protein>
<feature type="region of interest" description="Disordered" evidence="1">
    <location>
        <begin position="1"/>
        <end position="22"/>
    </location>
</feature>
<dbReference type="AlphaFoldDB" id="D6A5H7"/>
<accession>D6A5H7</accession>
<evidence type="ECO:0000256" key="1">
    <source>
        <dbReference type="SAM" id="MobiDB-lite"/>
    </source>
</evidence>
<dbReference type="Proteomes" id="UP000003824">
    <property type="component" value="Unassembled WGS sequence"/>
</dbReference>
<reference evidence="3" key="1">
    <citation type="submission" date="2008-12" db="EMBL/GenBank/DDBJ databases">
        <title>Annotation of Streptomyces ghanaensis ATCC 14672.</title>
        <authorList>
            <consortium name="The Broad Institute Genome Sequencing Platform"/>
            <consortium name="Broad Institute Microbial Sequencing Center"/>
            <person name="Fischbach M."/>
            <person name="Ward D."/>
            <person name="Young S."/>
            <person name="Kodira C.D."/>
            <person name="Zeng Q."/>
            <person name="Koehrsen M."/>
            <person name="Godfrey P."/>
            <person name="Alvarado L."/>
            <person name="Berlin A.M."/>
            <person name="Borenstein D."/>
            <person name="Chen Z."/>
            <person name="Engels R."/>
            <person name="Freedman E."/>
            <person name="Gellesch M."/>
            <person name="Goldberg J."/>
            <person name="Griggs A."/>
            <person name="Gujja S."/>
            <person name="Heiman D.I."/>
            <person name="Hepburn T.A."/>
            <person name="Howarth C."/>
            <person name="Jen D."/>
            <person name="Larson L."/>
            <person name="Lewis B."/>
            <person name="Mehta T."/>
            <person name="Park D."/>
            <person name="Pearson M."/>
            <person name="Roberts A."/>
            <person name="Saif S."/>
            <person name="Shea T.D."/>
            <person name="Shenoy N."/>
            <person name="Sisk P."/>
            <person name="Stolte C."/>
            <person name="Sykes S.N."/>
            <person name="Walk T."/>
            <person name="White J."/>
            <person name="Yandava C."/>
            <person name="Straight P."/>
            <person name="Clardy J."/>
            <person name="Hung D."/>
            <person name="Kolter R."/>
            <person name="Mekalanos J."/>
            <person name="Walker S."/>
            <person name="Walsh C.T."/>
            <person name="Wieland B.L.C."/>
            <person name="Ilzarbe M."/>
            <person name="Galagan J."/>
            <person name="Nusbaum C."/>
            <person name="Birren B."/>
        </authorList>
    </citation>
    <scope>NUCLEOTIDE SEQUENCE [LARGE SCALE GENOMIC DNA]</scope>
    <source>
        <strain evidence="3">ATCC 14672 / DSM 40746 / JCM 4963 / KCTC 9882 / NRRL B-12104 / FH 1290</strain>
    </source>
</reference>
<evidence type="ECO:0000313" key="3">
    <source>
        <dbReference type="Proteomes" id="UP000003824"/>
    </source>
</evidence>
<evidence type="ECO:0000313" key="2">
    <source>
        <dbReference type="EMBL" id="EFE71689.2"/>
    </source>
</evidence>
<name>D6A5H7_STRV1</name>
<sequence>MLSSKNTLTRTCPNSRTASLPPTTTALRAAHVGRALRRMLHAGAVRRRHKAPSGREPAPAPVGACVSVVPPLERRNSQRPAPPKCRAPEVNQEGHRLLRRLHLVIDLVSAIVQAVLVLHHAPAWGRLEKPRRFQCRRPRPLSSGHHERTPSEPVLEESPPGDVIQPS</sequence>
<dbReference type="EMBL" id="DS999641">
    <property type="protein sequence ID" value="EFE71689.2"/>
    <property type="molecule type" value="Genomic_DNA"/>
</dbReference>
<proteinExistence type="predicted"/>
<organism evidence="2 3">
    <name type="scientific">Streptomyces viridosporus (strain ATCC 14672 / DSM 40746 / JCM 4963 / KCTC 9882 / NRRL B-12104 / FH 1290)</name>
    <name type="common">Streptomyces ghanaensis</name>
    <dbReference type="NCBI Taxonomy" id="566461"/>
    <lineage>
        <taxon>Bacteria</taxon>
        <taxon>Bacillati</taxon>
        <taxon>Actinomycetota</taxon>
        <taxon>Actinomycetes</taxon>
        <taxon>Kitasatosporales</taxon>
        <taxon>Streptomycetaceae</taxon>
        <taxon>Streptomyces</taxon>
    </lineage>
</organism>